<keyword evidence="2" id="KW-1185">Reference proteome</keyword>
<dbReference type="Proteomes" id="UP000828048">
    <property type="component" value="Chromosome 7"/>
</dbReference>
<evidence type="ECO:0000313" key="1">
    <source>
        <dbReference type="EMBL" id="KAH7848733.1"/>
    </source>
</evidence>
<organism evidence="1 2">
    <name type="scientific">Vaccinium darrowii</name>
    <dbReference type="NCBI Taxonomy" id="229202"/>
    <lineage>
        <taxon>Eukaryota</taxon>
        <taxon>Viridiplantae</taxon>
        <taxon>Streptophyta</taxon>
        <taxon>Embryophyta</taxon>
        <taxon>Tracheophyta</taxon>
        <taxon>Spermatophyta</taxon>
        <taxon>Magnoliopsida</taxon>
        <taxon>eudicotyledons</taxon>
        <taxon>Gunneridae</taxon>
        <taxon>Pentapetalae</taxon>
        <taxon>asterids</taxon>
        <taxon>Ericales</taxon>
        <taxon>Ericaceae</taxon>
        <taxon>Vaccinioideae</taxon>
        <taxon>Vaccinieae</taxon>
        <taxon>Vaccinium</taxon>
    </lineage>
</organism>
<sequence length="182" mass="18845">MASSIPLRRAAAAAAAAAAASASTTTSTSPLFTKYLAYTSSAAARSFATTSTTTTSPSTASDNVEDNGPVVVYGPLQKIKMENPFQMDGPANPVEVDEVKDGTLVRLTLPGVGPDGIKVWAENNTVFFAGKGEIEHEGENSGRKYGGSLEFQPELNRADGVKAEIVNGILRLLVPNAGGGEK</sequence>
<gene>
    <name evidence="1" type="ORF">Vadar_006962</name>
</gene>
<name>A0ACB7Y5C6_9ERIC</name>
<dbReference type="EMBL" id="CM037157">
    <property type="protein sequence ID" value="KAH7848733.1"/>
    <property type="molecule type" value="Genomic_DNA"/>
</dbReference>
<protein>
    <submittedName>
        <fullName evidence="1">Uncharacterized protein</fullName>
    </submittedName>
</protein>
<proteinExistence type="predicted"/>
<evidence type="ECO:0000313" key="2">
    <source>
        <dbReference type="Proteomes" id="UP000828048"/>
    </source>
</evidence>
<reference evidence="1 2" key="1">
    <citation type="journal article" date="2021" name="Hortic Res">
        <title>High-quality reference genome and annotation aids understanding of berry development for evergreen blueberry (Vaccinium darrowii).</title>
        <authorList>
            <person name="Yu J."/>
            <person name="Hulse-Kemp A.M."/>
            <person name="Babiker E."/>
            <person name="Staton M."/>
        </authorList>
    </citation>
    <scope>NUCLEOTIDE SEQUENCE [LARGE SCALE GENOMIC DNA]</scope>
    <source>
        <strain evidence="2">cv. NJ 8807/NJ 8810</strain>
        <tissue evidence="1">Young leaf</tissue>
    </source>
</reference>
<comment type="caution">
    <text evidence="1">The sequence shown here is derived from an EMBL/GenBank/DDBJ whole genome shotgun (WGS) entry which is preliminary data.</text>
</comment>
<accession>A0ACB7Y5C6</accession>